<dbReference type="Gene3D" id="3.80.10.10">
    <property type="entry name" value="Ribonuclease Inhibitor"/>
    <property type="match status" value="1"/>
</dbReference>
<proteinExistence type="predicted"/>
<dbReference type="PANTHER" id="PTHR34145:SF52">
    <property type="entry name" value="OS02G0105800 PROTEIN"/>
    <property type="match status" value="1"/>
</dbReference>
<dbReference type="InterPro" id="IPR053772">
    <property type="entry name" value="At1g61320/At1g61330-like"/>
</dbReference>
<feature type="region of interest" description="Disordered" evidence="2">
    <location>
        <begin position="52"/>
        <end position="77"/>
    </location>
</feature>
<keyword evidence="5" id="KW-1185">Reference proteome</keyword>
<feature type="coiled-coil region" evidence="1">
    <location>
        <begin position="6"/>
        <end position="33"/>
    </location>
</feature>
<gene>
    <name evidence="4" type="ORF">GQ55_6G009500</name>
</gene>
<dbReference type="SUPFAM" id="SSF81383">
    <property type="entry name" value="F-box domain"/>
    <property type="match status" value="1"/>
</dbReference>
<evidence type="ECO:0000313" key="4">
    <source>
        <dbReference type="EMBL" id="PUZ49824.1"/>
    </source>
</evidence>
<accession>A0A2T7D2J8</accession>
<dbReference type="Pfam" id="PF23622">
    <property type="entry name" value="LRR_At1g61320_AtMIF1"/>
    <property type="match status" value="1"/>
</dbReference>
<organism evidence="4 5">
    <name type="scientific">Panicum hallii var. hallii</name>
    <dbReference type="NCBI Taxonomy" id="1504633"/>
    <lineage>
        <taxon>Eukaryota</taxon>
        <taxon>Viridiplantae</taxon>
        <taxon>Streptophyta</taxon>
        <taxon>Embryophyta</taxon>
        <taxon>Tracheophyta</taxon>
        <taxon>Spermatophyta</taxon>
        <taxon>Magnoliopsida</taxon>
        <taxon>Liliopsida</taxon>
        <taxon>Poales</taxon>
        <taxon>Poaceae</taxon>
        <taxon>PACMAD clade</taxon>
        <taxon>Panicoideae</taxon>
        <taxon>Panicodae</taxon>
        <taxon>Paniceae</taxon>
        <taxon>Panicinae</taxon>
        <taxon>Panicum</taxon>
        <taxon>Panicum sect. Panicum</taxon>
    </lineage>
</organism>
<dbReference type="Gramene" id="PUZ49824">
    <property type="protein sequence ID" value="PUZ49824"/>
    <property type="gene ID" value="GQ55_6G009500"/>
</dbReference>
<dbReference type="Proteomes" id="UP000244336">
    <property type="component" value="Chromosome 6"/>
</dbReference>
<evidence type="ECO:0000256" key="1">
    <source>
        <dbReference type="SAM" id="Coils"/>
    </source>
</evidence>
<dbReference type="InterPro" id="IPR032675">
    <property type="entry name" value="LRR_dom_sf"/>
</dbReference>
<dbReference type="InterPro" id="IPR055357">
    <property type="entry name" value="LRR_At1g61320_AtMIF1"/>
</dbReference>
<evidence type="ECO:0000259" key="3">
    <source>
        <dbReference type="Pfam" id="PF23622"/>
    </source>
</evidence>
<dbReference type="SUPFAM" id="SSF52047">
    <property type="entry name" value="RNI-like"/>
    <property type="match status" value="1"/>
</dbReference>
<dbReference type="OrthoDB" id="613853at2759"/>
<evidence type="ECO:0000256" key="2">
    <source>
        <dbReference type="SAM" id="MobiDB-lite"/>
    </source>
</evidence>
<name>A0A2T7D2J8_9POAL</name>
<sequence>MEDLSVEELASNLSTYKDQLREVKKLIKEKKDDPGISEYLDMEKELQESTMGMQCEQTLDRSEPRASCQRDGDGDSRHEETWIPYLPEDIWRHIHSLMPMDAAARAACLSRTFLNSWRCYPRLDLDPGTLCSKKTDEKHFRCRVDSILRNHSGIGLKILKLNLWLRKSYFPYLDSWLQAAVTPGIEDLTLWLCEEYNFPCSVLSDGVRDSVRSLQLIFCTFRPKSELGLLRSLTRLSLCYVRITGEELECLLSNSLALEHLHIDRCKEIVLLKIPSVLQQLSYLEVRGLENLQVVENNAPNLSRFFLGGVEKVKKLSLGGQKMMKVFTLCRRNAVSYALAELPSIMPNLEYLYLCSTSEVHTPPMLPTKFLNLKYLFIQICGGTISQPYDYFSLVSFLDASPSLETWCLNVHQDRREHESVFGGGSALHLRQLPEHLKLKSVEITGFRSAKTLVELTCCIVKSAVSLERLTLNTFDGYGRCLQENNRDCRDFMCGPISKAELEEASRAVVAITRYIEDLVPPTAKLTVLEPCPCPRCRRSTPVSSAR</sequence>
<dbReference type="InterPro" id="IPR036047">
    <property type="entry name" value="F-box-like_dom_sf"/>
</dbReference>
<feature type="compositionally biased region" description="Basic and acidic residues" evidence="2">
    <location>
        <begin position="58"/>
        <end position="77"/>
    </location>
</feature>
<keyword evidence="1" id="KW-0175">Coiled coil</keyword>
<evidence type="ECO:0000313" key="5">
    <source>
        <dbReference type="Proteomes" id="UP000244336"/>
    </source>
</evidence>
<dbReference type="AlphaFoldDB" id="A0A2T7D2J8"/>
<reference evidence="4 5" key="1">
    <citation type="submission" date="2018-04" db="EMBL/GenBank/DDBJ databases">
        <title>WGS assembly of Panicum hallii var. hallii HAL2.</title>
        <authorList>
            <person name="Lovell J."/>
            <person name="Jenkins J."/>
            <person name="Lowry D."/>
            <person name="Mamidi S."/>
            <person name="Sreedasyam A."/>
            <person name="Weng X."/>
            <person name="Barry K."/>
            <person name="Bonette J."/>
            <person name="Campitelli B."/>
            <person name="Daum C."/>
            <person name="Gordon S."/>
            <person name="Gould B."/>
            <person name="Lipzen A."/>
            <person name="MacQueen A."/>
            <person name="Palacio-Mejia J."/>
            <person name="Plott C."/>
            <person name="Shakirov E."/>
            <person name="Shu S."/>
            <person name="Yoshinaga Y."/>
            <person name="Zane M."/>
            <person name="Rokhsar D."/>
            <person name="Grimwood J."/>
            <person name="Schmutz J."/>
            <person name="Juenger T."/>
        </authorList>
    </citation>
    <scope>NUCLEOTIDE SEQUENCE [LARGE SCALE GENOMIC DNA]</scope>
    <source>
        <strain evidence="5">cv. HAL2</strain>
    </source>
</reference>
<protein>
    <recommendedName>
        <fullName evidence="3">At1g61320/AtMIF1 LRR domain-containing protein</fullName>
    </recommendedName>
</protein>
<dbReference type="PANTHER" id="PTHR34145">
    <property type="entry name" value="OS02G0105600 PROTEIN"/>
    <property type="match status" value="1"/>
</dbReference>
<dbReference type="EMBL" id="CM009754">
    <property type="protein sequence ID" value="PUZ49824.1"/>
    <property type="molecule type" value="Genomic_DNA"/>
</dbReference>
<feature type="domain" description="At1g61320/AtMIF1 LRR" evidence="3">
    <location>
        <begin position="147"/>
        <end position="532"/>
    </location>
</feature>